<dbReference type="GO" id="GO:0016740">
    <property type="term" value="F:transferase activity"/>
    <property type="evidence" value="ECO:0007669"/>
    <property type="project" value="UniProtKB-KW"/>
</dbReference>
<organism evidence="1 2">
    <name type="scientific">Madurella mycetomatis</name>
    <dbReference type="NCBI Taxonomy" id="100816"/>
    <lineage>
        <taxon>Eukaryota</taxon>
        <taxon>Fungi</taxon>
        <taxon>Dikarya</taxon>
        <taxon>Ascomycota</taxon>
        <taxon>Pezizomycotina</taxon>
        <taxon>Sordariomycetes</taxon>
        <taxon>Sordariomycetidae</taxon>
        <taxon>Sordariales</taxon>
        <taxon>Sordariales incertae sedis</taxon>
        <taxon>Madurella</taxon>
    </lineage>
</organism>
<proteinExistence type="predicted"/>
<evidence type="ECO:0000313" key="2">
    <source>
        <dbReference type="Proteomes" id="UP000078237"/>
    </source>
</evidence>
<dbReference type="InterPro" id="IPR036249">
    <property type="entry name" value="Thioredoxin-like_sf"/>
</dbReference>
<dbReference type="Gene3D" id="3.40.30.10">
    <property type="entry name" value="Glutaredoxin"/>
    <property type="match status" value="1"/>
</dbReference>
<gene>
    <name evidence="1" type="ORF">MMYC01_205264</name>
</gene>
<reference evidence="1 2" key="1">
    <citation type="journal article" date="2016" name="Genome Announc.">
        <title>Genome Sequence of Madurella mycetomatis mm55, Isolated from a Human Mycetoma Case in Sudan.</title>
        <authorList>
            <person name="Smit S."/>
            <person name="Derks M.F."/>
            <person name="Bervoets S."/>
            <person name="Fahal A."/>
            <person name="van Leeuwen W."/>
            <person name="van Belkum A."/>
            <person name="van de Sande W.W."/>
        </authorList>
    </citation>
    <scope>NUCLEOTIDE SEQUENCE [LARGE SCALE GENOMIC DNA]</scope>
    <source>
        <strain evidence="2">mm55</strain>
    </source>
</reference>
<dbReference type="EMBL" id="LCTW02000136">
    <property type="protein sequence ID" value="KXX78022.1"/>
    <property type="molecule type" value="Genomic_DNA"/>
</dbReference>
<dbReference type="PANTHER" id="PTHR44051:SF9">
    <property type="entry name" value="GLUTATHIONE S-TRANSFERASE 1"/>
    <property type="match status" value="1"/>
</dbReference>
<dbReference type="Proteomes" id="UP000078237">
    <property type="component" value="Unassembled WGS sequence"/>
</dbReference>
<protein>
    <submittedName>
        <fullName evidence="1">Glutathione S-transferase 1</fullName>
    </submittedName>
</protein>
<sequence>MSRGPCTAPSELKKLHPLGKSPVVSITPHGASEPIVLAESGFIVQYLCDHFPKGKALVPRRWKDGQEGQLGGEAEEWMCYQYLLHYIEGSFMFTMVLSFILSGMQGPNLSGAGIMLGYPLIAGKGGTFAMGAWAKGPFKETSPKLHAYIERLSEEAGWKRSVRKIEEVEGSFSILPTTKL</sequence>
<dbReference type="STRING" id="100816.A0A175W382"/>
<evidence type="ECO:0000313" key="1">
    <source>
        <dbReference type="EMBL" id="KXX78022.1"/>
    </source>
</evidence>
<dbReference type="SUPFAM" id="SSF52833">
    <property type="entry name" value="Thioredoxin-like"/>
    <property type="match status" value="1"/>
</dbReference>
<dbReference type="AlphaFoldDB" id="A0A175W382"/>
<dbReference type="OrthoDB" id="2098326at2759"/>
<dbReference type="PANTHER" id="PTHR44051">
    <property type="entry name" value="GLUTATHIONE S-TRANSFERASE-RELATED"/>
    <property type="match status" value="1"/>
</dbReference>
<accession>A0A175W382</accession>
<keyword evidence="2" id="KW-1185">Reference proteome</keyword>
<dbReference type="VEuPathDB" id="FungiDB:MMYC01_205264"/>
<name>A0A175W382_9PEZI</name>
<comment type="caution">
    <text evidence="1">The sequence shown here is derived from an EMBL/GenBank/DDBJ whole genome shotgun (WGS) entry which is preliminary data.</text>
</comment>